<dbReference type="Proteomes" id="UP000194280">
    <property type="component" value="Unassembled WGS sequence"/>
</dbReference>
<dbReference type="NCBIfam" id="NF003219">
    <property type="entry name" value="PRK04191.1"/>
    <property type="match status" value="1"/>
</dbReference>
<dbReference type="GO" id="GO:0003735">
    <property type="term" value="F:structural constituent of ribosome"/>
    <property type="evidence" value="ECO:0007669"/>
    <property type="project" value="InterPro"/>
</dbReference>
<dbReference type="InterPro" id="IPR036291">
    <property type="entry name" value="NAD(P)-bd_dom_sf"/>
</dbReference>
<comment type="similarity">
    <text evidence="1 7">Belongs to the universal ribosomal protein uS3 family.</text>
</comment>
<dbReference type="CDD" id="cd02413">
    <property type="entry name" value="KH-II_40S_S3"/>
    <property type="match status" value="1"/>
</dbReference>
<dbReference type="VEuPathDB" id="FungiDB:BTJ68_13669"/>
<dbReference type="EMBL" id="MUNK01000216">
    <property type="protein sequence ID" value="OTA25084.1"/>
    <property type="molecule type" value="Genomic_DNA"/>
</dbReference>
<dbReference type="InterPro" id="IPR001351">
    <property type="entry name" value="Ribosomal_uS3_C"/>
</dbReference>
<dbReference type="SUPFAM" id="SSF54821">
    <property type="entry name" value="Ribosomal protein S3 C-terminal domain"/>
    <property type="match status" value="1"/>
</dbReference>
<dbReference type="PANTHER" id="PTHR11760">
    <property type="entry name" value="30S/40S RIBOSOMAL PROTEIN S3"/>
    <property type="match status" value="1"/>
</dbReference>
<dbReference type="InterPro" id="IPR001509">
    <property type="entry name" value="Epimerase_deHydtase"/>
</dbReference>
<dbReference type="InterPro" id="IPR036419">
    <property type="entry name" value="Ribosomal_S3_C_sf"/>
</dbReference>
<evidence type="ECO:0000256" key="6">
    <source>
        <dbReference type="PROSITE-ProRule" id="PRU00118"/>
    </source>
</evidence>
<dbReference type="NCBIfam" id="TIGR01008">
    <property type="entry name" value="uS3_euk_arch"/>
    <property type="match status" value="1"/>
</dbReference>
<proteinExistence type="inferred from homology"/>
<dbReference type="SUPFAM" id="SSF51735">
    <property type="entry name" value="NAD(P)-binding Rossmann-fold domains"/>
    <property type="match status" value="1"/>
</dbReference>
<dbReference type="InterPro" id="IPR005703">
    <property type="entry name" value="Ribosomal_uS3_euk/arc"/>
</dbReference>
<evidence type="ECO:0000256" key="4">
    <source>
        <dbReference type="ARBA" id="ARBA00023274"/>
    </source>
</evidence>
<dbReference type="GO" id="GO:0022627">
    <property type="term" value="C:cytosolic small ribosomal subunit"/>
    <property type="evidence" value="ECO:0007669"/>
    <property type="project" value="TreeGrafter"/>
</dbReference>
<dbReference type="GO" id="GO:0003723">
    <property type="term" value="F:RNA binding"/>
    <property type="evidence" value="ECO:0007669"/>
    <property type="project" value="UniProtKB-UniRule"/>
</dbReference>
<dbReference type="Pfam" id="PF07650">
    <property type="entry name" value="KH_2"/>
    <property type="match status" value="1"/>
</dbReference>
<evidence type="ECO:0000256" key="5">
    <source>
        <dbReference type="ARBA" id="ARBA00035408"/>
    </source>
</evidence>
<dbReference type="GO" id="GO:0006412">
    <property type="term" value="P:translation"/>
    <property type="evidence" value="ECO:0007669"/>
    <property type="project" value="InterPro"/>
</dbReference>
<keyword evidence="3 7" id="KW-0689">Ribosomal protein</keyword>
<comment type="caution">
    <text evidence="9">The sequence shown here is derived from an EMBL/GenBank/DDBJ whole genome shotgun (WGS) entry which is preliminary data.</text>
</comment>
<dbReference type="InterPro" id="IPR015946">
    <property type="entry name" value="KH_dom-like_a/b"/>
</dbReference>
<dbReference type="Pfam" id="PF00189">
    <property type="entry name" value="Ribosomal_S3_C"/>
    <property type="match status" value="1"/>
</dbReference>
<accession>A0A1Z5SWA1</accession>
<reference evidence="9 10" key="1">
    <citation type="submission" date="2017-01" db="EMBL/GenBank/DDBJ databases">
        <title>The recent genome duplication of the halophilic yeast Hortaea werneckii: insights from long-read sequencing.</title>
        <authorList>
            <person name="Sinha S."/>
            <person name="Flibotte S."/>
            <person name="Neira M."/>
            <person name="Lenassi M."/>
            <person name="Gostincar C."/>
            <person name="Stajich J.E."/>
            <person name="Nislow C.E."/>
        </authorList>
    </citation>
    <scope>NUCLEOTIDE SEQUENCE [LARGE SCALE GENOMIC DNA]</scope>
    <source>
        <strain evidence="9 10">EXF-2000</strain>
    </source>
</reference>
<dbReference type="PROSITE" id="PS50823">
    <property type="entry name" value="KH_TYPE_2"/>
    <property type="match status" value="1"/>
</dbReference>
<dbReference type="GO" id="GO:0005634">
    <property type="term" value="C:nucleus"/>
    <property type="evidence" value="ECO:0007669"/>
    <property type="project" value="TreeGrafter"/>
</dbReference>
<dbReference type="InterPro" id="IPR004044">
    <property type="entry name" value="KH_dom_type_2"/>
</dbReference>
<evidence type="ECO:0000256" key="2">
    <source>
        <dbReference type="ARBA" id="ARBA00022884"/>
    </source>
</evidence>
<dbReference type="Gene3D" id="3.40.50.720">
    <property type="entry name" value="NAD(P)-binding Rossmann-like Domain"/>
    <property type="match status" value="1"/>
</dbReference>
<dbReference type="FunFam" id="3.30.1140.32:FF:000004">
    <property type="entry name" value="40S ribosomal protein S3"/>
    <property type="match status" value="1"/>
</dbReference>
<dbReference type="InParanoid" id="A0A1Z5SWA1"/>
<dbReference type="InterPro" id="IPR057258">
    <property type="entry name" value="Ribosomal_uS3"/>
</dbReference>
<dbReference type="FunFam" id="3.30.300.20:FF:000006">
    <property type="entry name" value="40S ribosomal protein S3"/>
    <property type="match status" value="1"/>
</dbReference>
<organism evidence="9 10">
    <name type="scientific">Hortaea werneckii EXF-2000</name>
    <dbReference type="NCBI Taxonomy" id="1157616"/>
    <lineage>
        <taxon>Eukaryota</taxon>
        <taxon>Fungi</taxon>
        <taxon>Dikarya</taxon>
        <taxon>Ascomycota</taxon>
        <taxon>Pezizomycotina</taxon>
        <taxon>Dothideomycetes</taxon>
        <taxon>Dothideomycetidae</taxon>
        <taxon>Mycosphaerellales</taxon>
        <taxon>Teratosphaeriaceae</taxon>
        <taxon>Hortaea</taxon>
    </lineage>
</organism>
<dbReference type="AlphaFoldDB" id="A0A1Z5SWA1"/>
<sequence length="597" mass="65279">MQKQEAPAQAMSGVNISKRRKFVADGVFYAELNEFFQRELAEEGYSGVEVRVTPTVTDIIIRATHTQEVLGEQGRRIRELTSLITHRFRFPPDSVSLYAAKVQSRGLSAVAQCESLRYKLLNGLAVRRACYGVLRFIMESGAKGCEVVVSGKLRAARAKSMKFTDGFMIHSGQPAKDFIDNATRHVLLRQGVLGIKVKIMRASSSPSDPTGEKAGGKGLPDSVTIIEPKEEQPILAPASQDYGAKAAQAQAMQQQMQQQQAAEAGDATHVLYSTHPDWEYSLLVRTQDKADILKKAFPNARAVLGSLEDSDTLKTEAAKADIVLHAADASDHEGAARAIAAGLAEGHSKEKPGFWLHTGGTGILTFDDEKKGVLGEPEDIEWNDWAGVDKLTHLPDDAFHRNVDMVVLEAGTKHADAVKTAIVCPPTIYGKGRGPIGTRSRQAYELAKLMLEAEYIPIIGKGKAQWDHVHVHDLSQLFLKLAEAAAAKQTSNPEMWGEKGYYFAQGGRHTWGPFAKAMGKKAEEMGLVSKKLETASLSREKALQQADFQAVSWGLNSQGKGERARKVLSWQPKGKGLYEEIPTILESEAERLGKKKA</sequence>
<dbReference type="InterPro" id="IPR018280">
    <property type="entry name" value="Ribosomal_uS3_CS"/>
</dbReference>
<dbReference type="STRING" id="1157616.A0A1Z5SWA1"/>
<keyword evidence="4 7" id="KW-0687">Ribonucleoprotein</keyword>
<evidence type="ECO:0000256" key="1">
    <source>
        <dbReference type="ARBA" id="ARBA00010761"/>
    </source>
</evidence>
<dbReference type="Gene3D" id="3.30.300.20">
    <property type="match status" value="1"/>
</dbReference>
<dbReference type="PROSITE" id="PS00548">
    <property type="entry name" value="RIBOSOMAL_S3"/>
    <property type="match status" value="1"/>
</dbReference>
<dbReference type="SUPFAM" id="SSF54814">
    <property type="entry name" value="Prokaryotic type KH domain (KH-domain type II)"/>
    <property type="match status" value="1"/>
</dbReference>
<keyword evidence="10" id="KW-1185">Reference proteome</keyword>
<keyword evidence="2 6" id="KW-0694">RNA-binding</keyword>
<evidence type="ECO:0000256" key="7">
    <source>
        <dbReference type="RuleBase" id="RU003624"/>
    </source>
</evidence>
<dbReference type="PANTHER" id="PTHR11760:SF32">
    <property type="entry name" value="SMALL RIBOSOMAL SUBUNIT PROTEIN US3"/>
    <property type="match status" value="1"/>
</dbReference>
<protein>
    <recommendedName>
        <fullName evidence="5">40S ribosomal protein S3</fullName>
    </recommendedName>
</protein>
<evidence type="ECO:0000313" key="9">
    <source>
        <dbReference type="EMBL" id="OTA25084.1"/>
    </source>
</evidence>
<dbReference type="Pfam" id="PF01370">
    <property type="entry name" value="Epimerase"/>
    <property type="match status" value="1"/>
</dbReference>
<feature type="domain" description="KH type-2" evidence="8">
    <location>
        <begin position="32"/>
        <end position="103"/>
    </location>
</feature>
<dbReference type="OrthoDB" id="2130169at2759"/>
<name>A0A1Z5SWA1_HORWE</name>
<dbReference type="InterPro" id="IPR009019">
    <property type="entry name" value="KH_sf_prok-type"/>
</dbReference>
<evidence type="ECO:0000313" key="10">
    <source>
        <dbReference type="Proteomes" id="UP000194280"/>
    </source>
</evidence>
<evidence type="ECO:0000256" key="3">
    <source>
        <dbReference type="ARBA" id="ARBA00022980"/>
    </source>
</evidence>
<gene>
    <name evidence="9" type="ORF">BTJ68_13669</name>
</gene>
<dbReference type="Gene3D" id="3.30.1140.32">
    <property type="entry name" value="Ribosomal protein S3, C-terminal domain"/>
    <property type="match status" value="1"/>
</dbReference>
<evidence type="ECO:0000259" key="8">
    <source>
        <dbReference type="PROSITE" id="PS50823"/>
    </source>
</evidence>